<feature type="region of interest" description="Disordered" evidence="6">
    <location>
        <begin position="47"/>
        <end position="88"/>
    </location>
</feature>
<dbReference type="GO" id="GO:0052689">
    <property type="term" value="F:carboxylic ester hydrolase activity"/>
    <property type="evidence" value="ECO:0007669"/>
    <property type="project" value="TreeGrafter"/>
</dbReference>
<dbReference type="SUPFAM" id="SSF53474">
    <property type="entry name" value="alpha/beta-Hydrolases"/>
    <property type="match status" value="1"/>
</dbReference>
<proteinExistence type="inferred from homology"/>
<protein>
    <recommendedName>
        <fullName evidence="7">MYND-type domain-containing protein</fullName>
    </recommendedName>
</protein>
<dbReference type="GO" id="GO:0008270">
    <property type="term" value="F:zinc ion binding"/>
    <property type="evidence" value="ECO:0007669"/>
    <property type="project" value="UniProtKB-KW"/>
</dbReference>
<dbReference type="Gene3D" id="3.40.50.1820">
    <property type="entry name" value="alpha/beta hydrolase"/>
    <property type="match status" value="1"/>
</dbReference>
<dbReference type="EMBL" id="JAAAHW010000425">
    <property type="protein sequence ID" value="KAG0002615.1"/>
    <property type="molecule type" value="Genomic_DNA"/>
</dbReference>
<dbReference type="Pfam" id="PF02230">
    <property type="entry name" value="Abhydrolase_2"/>
    <property type="match status" value="1"/>
</dbReference>
<name>A0A9P6MIZ9_9FUNG</name>
<dbReference type="GO" id="GO:0005737">
    <property type="term" value="C:cytoplasm"/>
    <property type="evidence" value="ECO:0007669"/>
    <property type="project" value="TreeGrafter"/>
</dbReference>
<dbReference type="InterPro" id="IPR050565">
    <property type="entry name" value="LYPA1-2/EST-like"/>
</dbReference>
<keyword evidence="2" id="KW-0479">Metal-binding</keyword>
<dbReference type="InterPro" id="IPR002893">
    <property type="entry name" value="Znf_MYND"/>
</dbReference>
<sequence>MVNKPPCLVCKTPSTTRCSRCKVAHYCSEACQLKNWPTHKIACTPSTAPSTVKSTTASTTSTATDINSTSNSGRTVPDGTPTLPDPNEVLNVRPVDPHTPNYPPLRKVPPQGWSTSLKFEYQPSADGVDENLVLFLHGLGDKIKPNFVRLSQSLQLPQSATCCIQAPTPIPYLELEGWQWFPSFSNLSGELLGPESPERMLQITQLTRPQLVKFVRHCIDHCGFDSRKIILFGFSQGGEVALDLAAFGNLNLRAVISLGGYLMVESQTSEPVGKLNTCVMVVQGDKDKQRSVKEAKDRFKYIQRMFGKDNAEHSIVEGMGHEMPNNEAGWRPLMKFFARNLDRRETGLENMPDVFEVTP</sequence>
<evidence type="ECO:0000256" key="2">
    <source>
        <dbReference type="ARBA" id="ARBA00022723"/>
    </source>
</evidence>
<organism evidence="8 9">
    <name type="scientific">Modicella reniformis</name>
    <dbReference type="NCBI Taxonomy" id="1440133"/>
    <lineage>
        <taxon>Eukaryota</taxon>
        <taxon>Fungi</taxon>
        <taxon>Fungi incertae sedis</taxon>
        <taxon>Mucoromycota</taxon>
        <taxon>Mortierellomycotina</taxon>
        <taxon>Mortierellomycetes</taxon>
        <taxon>Mortierellales</taxon>
        <taxon>Mortierellaceae</taxon>
        <taxon>Modicella</taxon>
    </lineage>
</organism>
<comment type="caution">
    <text evidence="8">The sequence shown here is derived from an EMBL/GenBank/DDBJ whole genome shotgun (WGS) entry which is preliminary data.</text>
</comment>
<evidence type="ECO:0000259" key="7">
    <source>
        <dbReference type="PROSITE" id="PS50865"/>
    </source>
</evidence>
<dbReference type="InterPro" id="IPR003140">
    <property type="entry name" value="PLipase/COase/thioEstase"/>
</dbReference>
<dbReference type="AlphaFoldDB" id="A0A9P6MIZ9"/>
<dbReference type="Gene3D" id="6.10.140.2220">
    <property type="match status" value="1"/>
</dbReference>
<evidence type="ECO:0000256" key="5">
    <source>
        <dbReference type="PROSITE-ProRule" id="PRU00134"/>
    </source>
</evidence>
<evidence type="ECO:0000256" key="3">
    <source>
        <dbReference type="ARBA" id="ARBA00022771"/>
    </source>
</evidence>
<dbReference type="SUPFAM" id="SSF144232">
    <property type="entry name" value="HIT/MYND zinc finger-like"/>
    <property type="match status" value="1"/>
</dbReference>
<dbReference type="PROSITE" id="PS50865">
    <property type="entry name" value="ZF_MYND_2"/>
    <property type="match status" value="1"/>
</dbReference>
<dbReference type="OrthoDB" id="437457at2759"/>
<keyword evidence="4" id="KW-0862">Zinc</keyword>
<dbReference type="InterPro" id="IPR029058">
    <property type="entry name" value="AB_hydrolase_fold"/>
</dbReference>
<dbReference type="PROSITE" id="PS01360">
    <property type="entry name" value="ZF_MYND_1"/>
    <property type="match status" value="1"/>
</dbReference>
<reference evidence="8" key="1">
    <citation type="journal article" date="2020" name="Fungal Divers.">
        <title>Resolving the Mortierellaceae phylogeny through synthesis of multi-gene phylogenetics and phylogenomics.</title>
        <authorList>
            <person name="Vandepol N."/>
            <person name="Liber J."/>
            <person name="Desiro A."/>
            <person name="Na H."/>
            <person name="Kennedy M."/>
            <person name="Barry K."/>
            <person name="Grigoriev I.V."/>
            <person name="Miller A.N."/>
            <person name="O'Donnell K."/>
            <person name="Stajich J.E."/>
            <person name="Bonito G."/>
        </authorList>
    </citation>
    <scope>NUCLEOTIDE SEQUENCE</scope>
    <source>
        <strain evidence="8">MES-2147</strain>
    </source>
</reference>
<feature type="domain" description="MYND-type" evidence="7">
    <location>
        <begin position="7"/>
        <end position="43"/>
    </location>
</feature>
<feature type="compositionally biased region" description="Low complexity" evidence="6">
    <location>
        <begin position="47"/>
        <end position="72"/>
    </location>
</feature>
<dbReference type="PANTHER" id="PTHR10655:SF67">
    <property type="entry name" value="PHOSPHOLIPASE_CARBOXYLESTERASE SUPERFAMILY (AFU_ORTHOLOGUE AFUA_5G09340)"/>
    <property type="match status" value="1"/>
</dbReference>
<dbReference type="GO" id="GO:0008474">
    <property type="term" value="F:palmitoyl-(protein) hydrolase activity"/>
    <property type="evidence" value="ECO:0007669"/>
    <property type="project" value="TreeGrafter"/>
</dbReference>
<accession>A0A9P6MIZ9</accession>
<dbReference type="PANTHER" id="PTHR10655">
    <property type="entry name" value="LYSOPHOSPHOLIPASE-RELATED"/>
    <property type="match status" value="1"/>
</dbReference>
<keyword evidence="3 5" id="KW-0863">Zinc-finger</keyword>
<comment type="similarity">
    <text evidence="1">Belongs to the AB hydrolase superfamily. AB hydrolase 2 family.</text>
</comment>
<keyword evidence="9" id="KW-1185">Reference proteome</keyword>
<gene>
    <name evidence="8" type="ORF">BGZ65_002489</name>
</gene>
<evidence type="ECO:0000313" key="9">
    <source>
        <dbReference type="Proteomes" id="UP000749646"/>
    </source>
</evidence>
<evidence type="ECO:0000256" key="6">
    <source>
        <dbReference type="SAM" id="MobiDB-lite"/>
    </source>
</evidence>
<evidence type="ECO:0000256" key="4">
    <source>
        <dbReference type="ARBA" id="ARBA00022833"/>
    </source>
</evidence>
<evidence type="ECO:0000313" key="8">
    <source>
        <dbReference type="EMBL" id="KAG0002615.1"/>
    </source>
</evidence>
<dbReference type="Pfam" id="PF01753">
    <property type="entry name" value="zf-MYND"/>
    <property type="match status" value="1"/>
</dbReference>
<evidence type="ECO:0000256" key="1">
    <source>
        <dbReference type="ARBA" id="ARBA00006499"/>
    </source>
</evidence>
<dbReference type="Proteomes" id="UP000749646">
    <property type="component" value="Unassembled WGS sequence"/>
</dbReference>